<reference evidence="2 3" key="1">
    <citation type="submission" date="2021-06" db="EMBL/GenBank/DDBJ databases">
        <title>Caerostris darwini draft genome.</title>
        <authorList>
            <person name="Kono N."/>
            <person name="Arakawa K."/>
        </authorList>
    </citation>
    <scope>NUCLEOTIDE SEQUENCE [LARGE SCALE GENOMIC DNA]</scope>
</reference>
<dbReference type="AlphaFoldDB" id="A0AAV4VCE1"/>
<feature type="transmembrane region" description="Helical" evidence="1">
    <location>
        <begin position="79"/>
        <end position="99"/>
    </location>
</feature>
<name>A0AAV4VCE1_9ARAC</name>
<keyword evidence="3" id="KW-1185">Reference proteome</keyword>
<accession>A0AAV4VCE1</accession>
<comment type="caution">
    <text evidence="2">The sequence shown here is derived from an EMBL/GenBank/DDBJ whole genome shotgun (WGS) entry which is preliminary data.</text>
</comment>
<evidence type="ECO:0000313" key="3">
    <source>
        <dbReference type="Proteomes" id="UP001054837"/>
    </source>
</evidence>
<evidence type="ECO:0000256" key="1">
    <source>
        <dbReference type="SAM" id="Phobius"/>
    </source>
</evidence>
<keyword evidence="1" id="KW-0472">Membrane</keyword>
<sequence length="119" mass="14212">MVFSLIPRWGEYWVAWPAPVLSVWAGSFWFLDRGCYRDTVHWWRTASARSFILIKITLGPKDINRVFQIFSDRRQWPRVYLLSKAFIFLKLSYLLPTFWCLTSARSRPGNVLLTRPNRQ</sequence>
<keyword evidence="1" id="KW-0812">Transmembrane</keyword>
<keyword evidence="1" id="KW-1133">Transmembrane helix</keyword>
<feature type="transmembrane region" description="Helical" evidence="1">
    <location>
        <begin position="12"/>
        <end position="31"/>
    </location>
</feature>
<gene>
    <name evidence="2" type="ORF">CDAR_452951</name>
</gene>
<proteinExistence type="predicted"/>
<organism evidence="2 3">
    <name type="scientific">Caerostris darwini</name>
    <dbReference type="NCBI Taxonomy" id="1538125"/>
    <lineage>
        <taxon>Eukaryota</taxon>
        <taxon>Metazoa</taxon>
        <taxon>Ecdysozoa</taxon>
        <taxon>Arthropoda</taxon>
        <taxon>Chelicerata</taxon>
        <taxon>Arachnida</taxon>
        <taxon>Araneae</taxon>
        <taxon>Araneomorphae</taxon>
        <taxon>Entelegynae</taxon>
        <taxon>Araneoidea</taxon>
        <taxon>Araneidae</taxon>
        <taxon>Caerostris</taxon>
    </lineage>
</organism>
<dbReference type="Proteomes" id="UP001054837">
    <property type="component" value="Unassembled WGS sequence"/>
</dbReference>
<protein>
    <submittedName>
        <fullName evidence="2">Uncharacterized protein</fullName>
    </submittedName>
</protein>
<dbReference type="EMBL" id="BPLQ01012828">
    <property type="protein sequence ID" value="GIY68076.1"/>
    <property type="molecule type" value="Genomic_DNA"/>
</dbReference>
<evidence type="ECO:0000313" key="2">
    <source>
        <dbReference type="EMBL" id="GIY68076.1"/>
    </source>
</evidence>